<dbReference type="PATRIC" id="fig|42234.21.peg.5144"/>
<evidence type="ECO:0000313" key="2">
    <source>
        <dbReference type="EMBL" id="KND32030.1"/>
    </source>
</evidence>
<dbReference type="AlphaFoldDB" id="A0A0L0K351"/>
<dbReference type="GO" id="GO:0032259">
    <property type="term" value="P:methylation"/>
    <property type="evidence" value="ECO:0007669"/>
    <property type="project" value="UniProtKB-KW"/>
</dbReference>
<dbReference type="PROSITE" id="PS00092">
    <property type="entry name" value="N6_MTASE"/>
    <property type="match status" value="1"/>
</dbReference>
<dbReference type="InterPro" id="IPR050320">
    <property type="entry name" value="N5-glutamine_MTase"/>
</dbReference>
<dbReference type="PANTHER" id="PTHR18895">
    <property type="entry name" value="HEMK METHYLTRANSFERASE"/>
    <property type="match status" value="1"/>
</dbReference>
<dbReference type="CDD" id="cd02440">
    <property type="entry name" value="AdoMet_MTases"/>
    <property type="match status" value="1"/>
</dbReference>
<dbReference type="Gene3D" id="3.40.50.150">
    <property type="entry name" value="Vaccinia Virus protein VP39"/>
    <property type="match status" value="1"/>
</dbReference>
<evidence type="ECO:0000259" key="1">
    <source>
        <dbReference type="Pfam" id="PF05175"/>
    </source>
</evidence>
<dbReference type="InterPro" id="IPR007848">
    <property type="entry name" value="Small_mtfrase_dom"/>
</dbReference>
<dbReference type="Proteomes" id="UP000037151">
    <property type="component" value="Unassembled WGS sequence"/>
</dbReference>
<gene>
    <name evidence="2" type="ORF">IQ63_24850</name>
</gene>
<keyword evidence="2" id="KW-0808">Transferase</keyword>
<dbReference type="GO" id="GO:0036009">
    <property type="term" value="F:protein-glutamine N-methyltransferase activity"/>
    <property type="evidence" value="ECO:0007669"/>
    <property type="project" value="TreeGrafter"/>
</dbReference>
<comment type="caution">
    <text evidence="2">The sequence shown here is derived from an EMBL/GenBank/DDBJ whole genome shotgun (WGS) entry which is preliminary data.</text>
</comment>
<dbReference type="InterPro" id="IPR002052">
    <property type="entry name" value="DNA_methylase_N6_adenine_CS"/>
</dbReference>
<evidence type="ECO:0000313" key="3">
    <source>
        <dbReference type="Proteomes" id="UP000037151"/>
    </source>
</evidence>
<sequence length="360" mass="39646">MPSREPRNETAPRTGYVPVDDTLRASTAHRLTSTGTALLWRGDYVNARQMLTALSRRIPNSPYDKAGSPAEIFRLQRRDRARRAETLNRLLVELDADHALSLRRAPDVREACRAAYGPPAGPSVVPLRELLGVIGAHQWQLRGIEVPALSNRIHPRYSVFSPVRGEYVDLVASTPLPRPCRTAFDLGTGTGVLAAVLAHRGVGRIIATDVNPRALACAEENARRLGHGDRIAVQGPALYPPQGRADLVVCNPPWLPGTPSAGLELGVYDQDSGMLQEFLAGLCNRLLPQGEGWLIMSDLAELLGLRTRKELLHLFRASGLTVVGRHDVRPRHRRAKDRSDPLYTVRSAEVTSLWRLGIRV</sequence>
<feature type="domain" description="Methyltransferase small" evidence="1">
    <location>
        <begin position="180"/>
        <end position="257"/>
    </location>
</feature>
<dbReference type="OrthoDB" id="267914at2"/>
<keyword evidence="2" id="KW-0489">Methyltransferase</keyword>
<dbReference type="RefSeq" id="WP_050372597.1">
    <property type="nucleotide sequence ID" value="NZ_KQ257823.1"/>
</dbReference>
<dbReference type="GO" id="GO:0003676">
    <property type="term" value="F:nucleic acid binding"/>
    <property type="evidence" value="ECO:0007669"/>
    <property type="project" value="InterPro"/>
</dbReference>
<dbReference type="Pfam" id="PF05175">
    <property type="entry name" value="MTS"/>
    <property type="match status" value="1"/>
</dbReference>
<reference evidence="3" key="1">
    <citation type="submission" date="2014-07" db="EMBL/GenBank/DDBJ databases">
        <title>Genome sequencing of plant-pathogenic Streptomyces species.</title>
        <authorList>
            <person name="Harrison J."/>
            <person name="Sapp M."/>
            <person name="Thwaites R."/>
            <person name="Studholme D.J."/>
        </authorList>
    </citation>
    <scope>NUCLEOTIDE SEQUENCE [LARGE SCALE GENOMIC DNA]</scope>
    <source>
        <strain evidence="3">NCPPB 4445</strain>
    </source>
</reference>
<proteinExistence type="predicted"/>
<dbReference type="PANTHER" id="PTHR18895:SF74">
    <property type="entry name" value="MTRF1L RELEASE FACTOR GLUTAMINE METHYLTRANSFERASE"/>
    <property type="match status" value="1"/>
</dbReference>
<dbReference type="InterPro" id="IPR029063">
    <property type="entry name" value="SAM-dependent_MTases_sf"/>
</dbReference>
<accession>A0A0L0K351</accession>
<organism evidence="2 3">
    <name type="scientific">Streptomyces acidiscabies</name>
    <dbReference type="NCBI Taxonomy" id="42234"/>
    <lineage>
        <taxon>Bacteria</taxon>
        <taxon>Bacillati</taxon>
        <taxon>Actinomycetota</taxon>
        <taxon>Actinomycetes</taxon>
        <taxon>Kitasatosporales</taxon>
        <taxon>Streptomycetaceae</taxon>
        <taxon>Streptomyces</taxon>
    </lineage>
</organism>
<name>A0A0L0K351_9ACTN</name>
<dbReference type="EMBL" id="JPPY01000140">
    <property type="protein sequence ID" value="KND32030.1"/>
    <property type="molecule type" value="Genomic_DNA"/>
</dbReference>
<protein>
    <submittedName>
        <fullName evidence="2">Methylase</fullName>
    </submittedName>
</protein>
<dbReference type="SUPFAM" id="SSF53335">
    <property type="entry name" value="S-adenosyl-L-methionine-dependent methyltransferases"/>
    <property type="match status" value="1"/>
</dbReference>